<dbReference type="SMART" id="SM00317">
    <property type="entry name" value="SET"/>
    <property type="match status" value="1"/>
</dbReference>
<dbReference type="PROSITE" id="PS50280">
    <property type="entry name" value="SET"/>
    <property type="match status" value="1"/>
</dbReference>
<keyword evidence="4" id="KW-1185">Reference proteome</keyword>
<dbReference type="EMBL" id="ABDG02000027">
    <property type="protein sequence ID" value="EHK41044.1"/>
    <property type="molecule type" value="Genomic_DNA"/>
</dbReference>
<proteinExistence type="predicted"/>
<evidence type="ECO:0000313" key="4">
    <source>
        <dbReference type="Proteomes" id="UP000005426"/>
    </source>
</evidence>
<gene>
    <name evidence="3" type="ORF">TRIATDRAFT_286606</name>
</gene>
<dbReference type="KEGG" id="tatv:25779779"/>
<evidence type="ECO:0000259" key="2">
    <source>
        <dbReference type="PROSITE" id="PS50280"/>
    </source>
</evidence>
<accession>G9P916</accession>
<dbReference type="InterPro" id="IPR001214">
    <property type="entry name" value="SET_dom"/>
</dbReference>
<organism evidence="3 4">
    <name type="scientific">Hypocrea atroviridis (strain ATCC 20476 / IMI 206040)</name>
    <name type="common">Trichoderma atroviride</name>
    <dbReference type="NCBI Taxonomy" id="452589"/>
    <lineage>
        <taxon>Eukaryota</taxon>
        <taxon>Fungi</taxon>
        <taxon>Dikarya</taxon>
        <taxon>Ascomycota</taxon>
        <taxon>Pezizomycotina</taxon>
        <taxon>Sordariomycetes</taxon>
        <taxon>Hypocreomycetidae</taxon>
        <taxon>Hypocreales</taxon>
        <taxon>Hypocreaceae</taxon>
        <taxon>Trichoderma</taxon>
    </lineage>
</organism>
<dbReference type="GeneID" id="25779779"/>
<dbReference type="eggNOG" id="ENOG502TE6H">
    <property type="taxonomic scope" value="Eukaryota"/>
</dbReference>
<dbReference type="Proteomes" id="UP000005426">
    <property type="component" value="Unassembled WGS sequence"/>
</dbReference>
<evidence type="ECO:0000256" key="1">
    <source>
        <dbReference type="SAM" id="MobiDB-lite"/>
    </source>
</evidence>
<reference evidence="3 4" key="1">
    <citation type="journal article" date="2011" name="Genome Biol.">
        <title>Comparative genome sequence analysis underscores mycoparasitism as the ancestral life style of Trichoderma.</title>
        <authorList>
            <person name="Kubicek C.P."/>
            <person name="Herrera-Estrella A."/>
            <person name="Seidl-Seiboth V."/>
            <person name="Martinez D.A."/>
            <person name="Druzhinina I.S."/>
            <person name="Thon M."/>
            <person name="Zeilinger S."/>
            <person name="Casas-Flores S."/>
            <person name="Horwitz B.A."/>
            <person name="Mukherjee P.K."/>
            <person name="Mukherjee M."/>
            <person name="Kredics L."/>
            <person name="Alcaraz L.D."/>
            <person name="Aerts A."/>
            <person name="Antal Z."/>
            <person name="Atanasova L."/>
            <person name="Cervantes-Badillo M.G."/>
            <person name="Challacombe J."/>
            <person name="Chertkov O."/>
            <person name="McCluskey K."/>
            <person name="Coulpier F."/>
            <person name="Deshpande N."/>
            <person name="von Doehren H."/>
            <person name="Ebbole D.J."/>
            <person name="Esquivel-Naranjo E.U."/>
            <person name="Fekete E."/>
            <person name="Flipphi M."/>
            <person name="Glaser F."/>
            <person name="Gomez-Rodriguez E.Y."/>
            <person name="Gruber S."/>
            <person name="Han C."/>
            <person name="Henrissat B."/>
            <person name="Hermosa R."/>
            <person name="Hernandez-Onate M."/>
            <person name="Karaffa L."/>
            <person name="Kosti I."/>
            <person name="Le Crom S."/>
            <person name="Lindquist E."/>
            <person name="Lucas S."/>
            <person name="Luebeck M."/>
            <person name="Luebeck P.S."/>
            <person name="Margeot A."/>
            <person name="Metz B."/>
            <person name="Misra M."/>
            <person name="Nevalainen H."/>
            <person name="Omann M."/>
            <person name="Packer N."/>
            <person name="Perrone G."/>
            <person name="Uresti-Rivera E.E."/>
            <person name="Salamov A."/>
            <person name="Schmoll M."/>
            <person name="Seiboth B."/>
            <person name="Shapiro H."/>
            <person name="Sukno S."/>
            <person name="Tamayo-Ramos J.A."/>
            <person name="Tisch D."/>
            <person name="Wiest A."/>
            <person name="Wilkinson H.H."/>
            <person name="Zhang M."/>
            <person name="Coutinho P.M."/>
            <person name="Kenerley C.M."/>
            <person name="Monte E."/>
            <person name="Baker S.E."/>
            <person name="Grigoriev I.V."/>
        </authorList>
    </citation>
    <scope>NUCLEOTIDE SEQUENCE [LARGE SCALE GENOMIC DNA]</scope>
    <source>
        <strain evidence="4">ATCC 20476 / IMI 206040</strain>
    </source>
</reference>
<dbReference type="HOGENOM" id="CLU_1008518_0_0_1"/>
<comment type="caution">
    <text evidence="3">The sequence shown here is derived from an EMBL/GenBank/DDBJ whole genome shotgun (WGS) entry which is preliminary data.</text>
</comment>
<dbReference type="AlphaFoldDB" id="G9P916"/>
<name>G9P916_HYPAI</name>
<dbReference type="Pfam" id="PF00856">
    <property type="entry name" value="SET"/>
    <property type="match status" value="1"/>
</dbReference>
<feature type="domain" description="SET" evidence="2">
    <location>
        <begin position="83"/>
        <end position="240"/>
    </location>
</feature>
<dbReference type="SUPFAM" id="SSF82199">
    <property type="entry name" value="SET domain"/>
    <property type="match status" value="1"/>
</dbReference>
<feature type="compositionally biased region" description="Basic and acidic residues" evidence="1">
    <location>
        <begin position="19"/>
        <end position="35"/>
    </location>
</feature>
<dbReference type="Gene3D" id="2.170.270.10">
    <property type="entry name" value="SET domain"/>
    <property type="match status" value="1"/>
</dbReference>
<feature type="region of interest" description="Disordered" evidence="1">
    <location>
        <begin position="1"/>
        <end position="77"/>
    </location>
</feature>
<feature type="compositionally biased region" description="Polar residues" evidence="1">
    <location>
        <begin position="1"/>
        <end position="10"/>
    </location>
</feature>
<dbReference type="RefSeq" id="XP_013939438.1">
    <property type="nucleotide sequence ID" value="XM_014083963.1"/>
</dbReference>
<feature type="compositionally biased region" description="Polar residues" evidence="1">
    <location>
        <begin position="36"/>
        <end position="63"/>
    </location>
</feature>
<dbReference type="OrthoDB" id="265717at2759"/>
<protein>
    <recommendedName>
        <fullName evidence="2">SET domain-containing protein</fullName>
    </recommendedName>
</protein>
<dbReference type="InterPro" id="IPR046341">
    <property type="entry name" value="SET_dom_sf"/>
</dbReference>
<evidence type="ECO:0000313" key="3">
    <source>
        <dbReference type="EMBL" id="EHK41044.1"/>
    </source>
</evidence>
<sequence>MRHSSPTRLSSLGEIEPAEPQRKSGENGHEGDSSKSPETPTIVLVNSPSGRPESNTLKTTTSAPAPVQGHARFPSRHDADKIQGVSIKDTFKRRRCGVFANRYFEKGENIIVERPVFSCSRQLTAKGGDKWPIAEEWCKQPEAIQLKLQKRFRKLRSVPIGKKKLGWYWREKIKRFFLEYAFVNPQKTEAHIYPVGSHMNHACTSCANAEQWTESGPPDRILVRLVKPVRANEEVLINYNNQVGASLGCAKCGPHGLRGRLGDIRRSISRLISRPV</sequence>